<dbReference type="GO" id="GO:0030655">
    <property type="term" value="P:beta-lactam antibiotic catabolic process"/>
    <property type="evidence" value="ECO:0007669"/>
    <property type="project" value="InterPro"/>
</dbReference>
<evidence type="ECO:0000313" key="4">
    <source>
        <dbReference type="EMBL" id="KAB7789883.1"/>
    </source>
</evidence>
<sequence>MSKRCSGLMRTLRRAASRCAAACVVVFAAVLTACGEIRGRVRDSVRSVARGTVRRGTVRCGTARCGTVRRCVRAVGMWLDGSAGGGNAKTDRPTVVRSQSGQAVGGQPADIDRIASRMAPPALVYLRRRLCVALAALALVSLVVLPLASGGGDGGERDIGDTGSTSVASQGGLRRSAVPAPSLTAARDLSADAQAALDPIFGDADYAVAVVDLSDGGDIVRIDADRVYSSASTYKLFVAYSMMTAVESGEMTWDSPLNGMSLKACLTTMIVDSDNDCPKAWLMRDNERGYATVTAQARSLGATGTTLHYLDVRTTASDLALILTKLHQGTIGTSADRAMVIDLMKRQVYRSGIPAGVASVCGGDCTVADKVGFRDEYLHDAGIVTTPDGSYAFAIMTSGSSWAAIAKASAALYRLVS</sequence>
<comment type="caution">
    <text evidence="4">The sequence shown here is derived from an EMBL/GenBank/DDBJ whole genome shotgun (WGS) entry which is preliminary data.</text>
</comment>
<dbReference type="PANTHER" id="PTHR35333">
    <property type="entry name" value="BETA-LACTAMASE"/>
    <property type="match status" value="1"/>
</dbReference>
<protein>
    <submittedName>
        <fullName evidence="4">Serine hydrolase</fullName>
    </submittedName>
</protein>
<dbReference type="Pfam" id="PF13354">
    <property type="entry name" value="Beta-lactamase2"/>
    <property type="match status" value="1"/>
</dbReference>
<keyword evidence="5" id="KW-1185">Reference proteome</keyword>
<reference evidence="4 5" key="1">
    <citation type="submission" date="2019-09" db="EMBL/GenBank/DDBJ databases">
        <title>Characterization of the phylogenetic diversity of two novel species belonging to the genus Bifidobacterium: Bifidobacterium cebidarum sp. nov. and Bifidobacterium leontopitheci sp. nov.</title>
        <authorList>
            <person name="Lugli G.A."/>
            <person name="Duranti S."/>
            <person name="Milani C."/>
            <person name="Turroni F."/>
            <person name="Ventura M."/>
        </authorList>
    </citation>
    <scope>NUCLEOTIDE SEQUENCE [LARGE SCALE GENOMIC DNA]</scope>
    <source>
        <strain evidence="4 5">LMG 31471</strain>
    </source>
</reference>
<dbReference type="PROSITE" id="PS51257">
    <property type="entry name" value="PROKAR_LIPOPROTEIN"/>
    <property type="match status" value="1"/>
</dbReference>
<accession>A0A6I1GE28</accession>
<gene>
    <name evidence="4" type="ORF">F7D09_1607</name>
</gene>
<evidence type="ECO:0000259" key="3">
    <source>
        <dbReference type="Pfam" id="PF13354"/>
    </source>
</evidence>
<evidence type="ECO:0000256" key="2">
    <source>
        <dbReference type="SAM" id="SignalP"/>
    </source>
</evidence>
<dbReference type="InterPro" id="IPR045155">
    <property type="entry name" value="Beta-lactam_cat"/>
</dbReference>
<dbReference type="SUPFAM" id="SSF56601">
    <property type="entry name" value="beta-lactamase/transpeptidase-like"/>
    <property type="match status" value="1"/>
</dbReference>
<organism evidence="4 5">
    <name type="scientific">Bifidobacterium leontopitheci</name>
    <dbReference type="NCBI Taxonomy" id="2650774"/>
    <lineage>
        <taxon>Bacteria</taxon>
        <taxon>Bacillati</taxon>
        <taxon>Actinomycetota</taxon>
        <taxon>Actinomycetes</taxon>
        <taxon>Bifidobacteriales</taxon>
        <taxon>Bifidobacteriaceae</taxon>
        <taxon>Bifidobacterium</taxon>
    </lineage>
</organism>
<dbReference type="PANTHER" id="PTHR35333:SF3">
    <property type="entry name" value="BETA-LACTAMASE-TYPE TRANSPEPTIDASE FOLD CONTAINING PROTEIN"/>
    <property type="match status" value="1"/>
</dbReference>
<dbReference type="Proteomes" id="UP000441772">
    <property type="component" value="Unassembled WGS sequence"/>
</dbReference>
<dbReference type="AlphaFoldDB" id="A0A6I1GE28"/>
<evidence type="ECO:0000256" key="1">
    <source>
        <dbReference type="SAM" id="MobiDB-lite"/>
    </source>
</evidence>
<feature type="chain" id="PRO_5038797058" evidence="2">
    <location>
        <begin position="21"/>
        <end position="417"/>
    </location>
</feature>
<dbReference type="EMBL" id="WBVT01000028">
    <property type="protein sequence ID" value="KAB7789883.1"/>
    <property type="molecule type" value="Genomic_DNA"/>
</dbReference>
<dbReference type="GO" id="GO:0046677">
    <property type="term" value="P:response to antibiotic"/>
    <property type="evidence" value="ECO:0007669"/>
    <property type="project" value="InterPro"/>
</dbReference>
<proteinExistence type="predicted"/>
<dbReference type="InterPro" id="IPR012338">
    <property type="entry name" value="Beta-lactam/transpept-like"/>
</dbReference>
<keyword evidence="4" id="KW-0378">Hydrolase</keyword>
<feature type="region of interest" description="Disordered" evidence="1">
    <location>
        <begin position="85"/>
        <end position="104"/>
    </location>
</feature>
<keyword evidence="2" id="KW-0732">Signal</keyword>
<evidence type="ECO:0000313" key="5">
    <source>
        <dbReference type="Proteomes" id="UP000441772"/>
    </source>
</evidence>
<dbReference type="GO" id="GO:0008800">
    <property type="term" value="F:beta-lactamase activity"/>
    <property type="evidence" value="ECO:0007669"/>
    <property type="project" value="InterPro"/>
</dbReference>
<feature type="signal peptide" evidence="2">
    <location>
        <begin position="1"/>
        <end position="20"/>
    </location>
</feature>
<name>A0A6I1GE28_9BIFI</name>
<feature type="domain" description="Beta-lactamase class A catalytic" evidence="3">
    <location>
        <begin position="208"/>
        <end position="397"/>
    </location>
</feature>
<feature type="region of interest" description="Disordered" evidence="1">
    <location>
        <begin position="151"/>
        <end position="175"/>
    </location>
</feature>
<dbReference type="InterPro" id="IPR000871">
    <property type="entry name" value="Beta-lactam_class-A"/>
</dbReference>
<dbReference type="Gene3D" id="3.40.710.10">
    <property type="entry name" value="DD-peptidase/beta-lactamase superfamily"/>
    <property type="match status" value="1"/>
</dbReference>